<accession>A0ABW5Y7Q3</accession>
<keyword evidence="1" id="KW-0732">Signal</keyword>
<reference evidence="3" key="1">
    <citation type="journal article" date="2019" name="Int. J. Syst. Evol. Microbiol.">
        <title>The Global Catalogue of Microorganisms (GCM) 10K type strain sequencing project: providing services to taxonomists for standard genome sequencing and annotation.</title>
        <authorList>
            <consortium name="The Broad Institute Genomics Platform"/>
            <consortium name="The Broad Institute Genome Sequencing Center for Infectious Disease"/>
            <person name="Wu L."/>
            <person name="Ma J."/>
        </authorList>
    </citation>
    <scope>NUCLEOTIDE SEQUENCE [LARGE SCALE GENOMIC DNA]</scope>
    <source>
        <strain evidence="3">KCTC 22437</strain>
    </source>
</reference>
<protein>
    <submittedName>
        <fullName evidence="2">DUF4251 domain-containing protein</fullName>
    </submittedName>
</protein>
<evidence type="ECO:0000256" key="1">
    <source>
        <dbReference type="SAM" id="SignalP"/>
    </source>
</evidence>
<keyword evidence="3" id="KW-1185">Reference proteome</keyword>
<feature type="signal peptide" evidence="1">
    <location>
        <begin position="1"/>
        <end position="19"/>
    </location>
</feature>
<proteinExistence type="predicted"/>
<organism evidence="2 3">
    <name type="scientific">Mucilaginibacter ximonensis</name>
    <dbReference type="NCBI Taxonomy" id="538021"/>
    <lineage>
        <taxon>Bacteria</taxon>
        <taxon>Pseudomonadati</taxon>
        <taxon>Bacteroidota</taxon>
        <taxon>Sphingobacteriia</taxon>
        <taxon>Sphingobacteriales</taxon>
        <taxon>Sphingobacteriaceae</taxon>
        <taxon>Mucilaginibacter</taxon>
    </lineage>
</organism>
<name>A0ABW5Y7Q3_9SPHI</name>
<dbReference type="RefSeq" id="WP_377182000.1">
    <property type="nucleotide sequence ID" value="NZ_JBHUPD010000001.1"/>
</dbReference>
<evidence type="ECO:0000313" key="2">
    <source>
        <dbReference type="EMBL" id="MFD2871377.1"/>
    </source>
</evidence>
<sequence length="171" mass="18716">MKRILLPLLVIASISMARAQTSATDLKSMADSKKFKFTAKNATLPVDPSNAGASISSDRTEDNHKALSGNYYTTLTPDSVVSYLPYYDKTQTQGTDVNATTTVLENASKSTATSYDYQVKQKKNGEVDITIKPKSGKLTKYVFNLKPDGSAKLEATIDDYKVITYDGSYSR</sequence>
<evidence type="ECO:0000313" key="3">
    <source>
        <dbReference type="Proteomes" id="UP001597557"/>
    </source>
</evidence>
<gene>
    <name evidence="2" type="ORF">ACFS5N_02780</name>
</gene>
<dbReference type="InterPro" id="IPR025347">
    <property type="entry name" value="DUF4251"/>
</dbReference>
<comment type="caution">
    <text evidence="2">The sequence shown here is derived from an EMBL/GenBank/DDBJ whole genome shotgun (WGS) entry which is preliminary data.</text>
</comment>
<dbReference type="Proteomes" id="UP001597557">
    <property type="component" value="Unassembled WGS sequence"/>
</dbReference>
<dbReference type="EMBL" id="JBHUPD010000001">
    <property type="protein sequence ID" value="MFD2871377.1"/>
    <property type="molecule type" value="Genomic_DNA"/>
</dbReference>
<feature type="chain" id="PRO_5047502866" evidence="1">
    <location>
        <begin position="20"/>
        <end position="171"/>
    </location>
</feature>
<dbReference type="Pfam" id="PF14059">
    <property type="entry name" value="DUF4251"/>
    <property type="match status" value="1"/>
</dbReference>